<dbReference type="GeneID" id="81126996"/>
<dbReference type="Pfam" id="PF13426">
    <property type="entry name" value="PAS_9"/>
    <property type="match status" value="1"/>
</dbReference>
<keyword evidence="6" id="KW-0547">Nucleotide-binding</keyword>
<dbReference type="AlphaFoldDB" id="A0ABD5W690"/>
<evidence type="ECO:0000313" key="16">
    <source>
        <dbReference type="Proteomes" id="UP001596461"/>
    </source>
</evidence>
<dbReference type="InterPro" id="IPR005467">
    <property type="entry name" value="His_kinase_dom"/>
</dbReference>
<dbReference type="Gene3D" id="3.30.565.10">
    <property type="entry name" value="Histidine kinase-like ATPase, C-terminal domain"/>
    <property type="match status" value="1"/>
</dbReference>
<dbReference type="InterPro" id="IPR036097">
    <property type="entry name" value="HisK_dim/P_sf"/>
</dbReference>
<dbReference type="CDD" id="cd00082">
    <property type="entry name" value="HisKA"/>
    <property type="match status" value="1"/>
</dbReference>
<dbReference type="GO" id="GO:0005524">
    <property type="term" value="F:ATP binding"/>
    <property type="evidence" value="ECO:0007669"/>
    <property type="project" value="UniProtKB-KW"/>
</dbReference>
<evidence type="ECO:0000259" key="12">
    <source>
        <dbReference type="PROSITE" id="PS50109"/>
    </source>
</evidence>
<dbReference type="SMART" id="SM00091">
    <property type="entry name" value="PAS"/>
    <property type="match status" value="1"/>
</dbReference>
<dbReference type="GO" id="GO:0016020">
    <property type="term" value="C:membrane"/>
    <property type="evidence" value="ECO:0007669"/>
    <property type="project" value="UniProtKB-SubCell"/>
</dbReference>
<dbReference type="InterPro" id="IPR035965">
    <property type="entry name" value="PAS-like_dom_sf"/>
</dbReference>
<dbReference type="SUPFAM" id="SSF55785">
    <property type="entry name" value="PYP-like sensor domain (PAS domain)"/>
    <property type="match status" value="1"/>
</dbReference>
<organism evidence="15 16">
    <name type="scientific">Halobaculum lipolyticum</name>
    <dbReference type="NCBI Taxonomy" id="3032001"/>
    <lineage>
        <taxon>Archaea</taxon>
        <taxon>Methanobacteriati</taxon>
        <taxon>Methanobacteriota</taxon>
        <taxon>Stenosarchaea group</taxon>
        <taxon>Halobacteria</taxon>
        <taxon>Halobacteriales</taxon>
        <taxon>Haloferacaceae</taxon>
        <taxon>Halobaculum</taxon>
    </lineage>
</organism>
<evidence type="ECO:0000256" key="9">
    <source>
        <dbReference type="ARBA" id="ARBA00022989"/>
    </source>
</evidence>
<dbReference type="InterPro" id="IPR001610">
    <property type="entry name" value="PAC"/>
</dbReference>
<reference evidence="15 16" key="1">
    <citation type="journal article" date="2019" name="Int. J. Syst. Evol. Microbiol.">
        <title>The Global Catalogue of Microorganisms (GCM) 10K type strain sequencing project: providing services to taxonomists for standard genome sequencing and annotation.</title>
        <authorList>
            <consortium name="The Broad Institute Genomics Platform"/>
            <consortium name="The Broad Institute Genome Sequencing Center for Infectious Disease"/>
            <person name="Wu L."/>
            <person name="Ma J."/>
        </authorList>
    </citation>
    <scope>NUCLEOTIDE SEQUENCE [LARGE SCALE GENOMIC DNA]</scope>
    <source>
        <strain evidence="15 16">DT31</strain>
    </source>
</reference>
<dbReference type="InterPro" id="IPR003661">
    <property type="entry name" value="HisK_dim/P_dom"/>
</dbReference>
<comment type="subcellular location">
    <subcellularLocation>
        <location evidence="2">Membrane</location>
        <topology evidence="2">Multi-pass membrane protein</topology>
    </subcellularLocation>
</comment>
<evidence type="ECO:0000256" key="5">
    <source>
        <dbReference type="ARBA" id="ARBA00022692"/>
    </source>
</evidence>
<dbReference type="Pfam" id="PF02518">
    <property type="entry name" value="HATPase_c"/>
    <property type="match status" value="1"/>
</dbReference>
<dbReference type="InterPro" id="IPR003594">
    <property type="entry name" value="HATPase_dom"/>
</dbReference>
<name>A0ABD5W690_9EURY</name>
<keyword evidence="9" id="KW-1133">Transmembrane helix</keyword>
<evidence type="ECO:0000259" key="13">
    <source>
        <dbReference type="PROSITE" id="PS50112"/>
    </source>
</evidence>
<evidence type="ECO:0000256" key="1">
    <source>
        <dbReference type="ARBA" id="ARBA00000085"/>
    </source>
</evidence>
<feature type="domain" description="PAS" evidence="13">
    <location>
        <begin position="24"/>
        <end position="47"/>
    </location>
</feature>
<dbReference type="InterPro" id="IPR000700">
    <property type="entry name" value="PAS-assoc_C"/>
</dbReference>
<evidence type="ECO:0000256" key="2">
    <source>
        <dbReference type="ARBA" id="ARBA00004141"/>
    </source>
</evidence>
<gene>
    <name evidence="15" type="ORF">ACFQL9_04060</name>
</gene>
<keyword evidence="16" id="KW-1185">Reference proteome</keyword>
<evidence type="ECO:0000256" key="7">
    <source>
        <dbReference type="ARBA" id="ARBA00022777"/>
    </source>
</evidence>
<dbReference type="SMART" id="SM00387">
    <property type="entry name" value="HATPase_c"/>
    <property type="match status" value="1"/>
</dbReference>
<sequence length="348" mass="38525">MSRPQLPPFADQLGTTILLHDPHDGRILAANEAAERLYGYPAGDLTGIDIERISSSSPRFTGEAALERIRAAADDGVERFEWQIRRGDGGLRWVDVSLRPYRLDGERYVLAEIVDSTESKTQERRVGLLNRLIRHNLRNDMTVIRGHAESLRRAIEDGDKERQAEVIADTAGDLGTMARTVAQIEDLAGNDSDDFRPTRLDSLVEAVAAEYRERHAGLTIETDTQDGIVVWADRGLRYGVEHAVDNAIEHAESAEPWVRLRTRTVADGRRAVVEIEDECPPIPDIEIDAVETGTDPTQLEHGTGVGLFAMQWCAESLGGKLDIGHRAPEGNVVRFTLPTTDEVPVRGE</sequence>
<feature type="domain" description="PAC" evidence="14">
    <location>
        <begin position="78"/>
        <end position="128"/>
    </location>
</feature>
<dbReference type="Gene3D" id="3.30.450.20">
    <property type="entry name" value="PAS domain"/>
    <property type="match status" value="1"/>
</dbReference>
<evidence type="ECO:0000259" key="14">
    <source>
        <dbReference type="PROSITE" id="PS50113"/>
    </source>
</evidence>
<dbReference type="InterPro" id="IPR050351">
    <property type="entry name" value="BphY/WalK/GraS-like"/>
</dbReference>
<proteinExistence type="predicted"/>
<dbReference type="SUPFAM" id="SSF47384">
    <property type="entry name" value="Homodimeric domain of signal transducing histidine kinase"/>
    <property type="match status" value="1"/>
</dbReference>
<dbReference type="EMBL" id="JBHTAH010000002">
    <property type="protein sequence ID" value="MFC7068807.1"/>
    <property type="molecule type" value="Genomic_DNA"/>
</dbReference>
<evidence type="ECO:0000313" key="15">
    <source>
        <dbReference type="EMBL" id="MFC7068807.1"/>
    </source>
</evidence>
<dbReference type="PROSITE" id="PS50109">
    <property type="entry name" value="HIS_KIN"/>
    <property type="match status" value="1"/>
</dbReference>
<dbReference type="NCBIfam" id="TIGR00229">
    <property type="entry name" value="sensory_box"/>
    <property type="match status" value="1"/>
</dbReference>
<evidence type="ECO:0000256" key="10">
    <source>
        <dbReference type="ARBA" id="ARBA00023012"/>
    </source>
</evidence>
<dbReference type="RefSeq" id="WP_284033376.1">
    <property type="nucleotide sequence ID" value="NZ_CP126155.1"/>
</dbReference>
<evidence type="ECO:0000256" key="4">
    <source>
        <dbReference type="ARBA" id="ARBA00022679"/>
    </source>
</evidence>
<accession>A0ABD5W690</accession>
<evidence type="ECO:0000256" key="8">
    <source>
        <dbReference type="ARBA" id="ARBA00022840"/>
    </source>
</evidence>
<keyword evidence="7" id="KW-0418">Kinase</keyword>
<keyword evidence="5" id="KW-0812">Transmembrane</keyword>
<dbReference type="EC" id="2.7.13.3" evidence="3"/>
<keyword evidence="8" id="KW-0067">ATP-binding</keyword>
<keyword evidence="10" id="KW-0902">Two-component regulatory system</keyword>
<feature type="domain" description="Histidine kinase" evidence="12">
    <location>
        <begin position="132"/>
        <end position="341"/>
    </location>
</feature>
<dbReference type="InterPro" id="IPR000014">
    <property type="entry name" value="PAS"/>
</dbReference>
<comment type="catalytic activity">
    <reaction evidence="1">
        <text>ATP + protein L-histidine = ADP + protein N-phospho-L-histidine.</text>
        <dbReference type="EC" id="2.7.13.3"/>
    </reaction>
</comment>
<dbReference type="CDD" id="cd16936">
    <property type="entry name" value="HATPase_RsbW-like"/>
    <property type="match status" value="1"/>
</dbReference>
<dbReference type="PROSITE" id="PS50113">
    <property type="entry name" value="PAC"/>
    <property type="match status" value="1"/>
</dbReference>
<dbReference type="GO" id="GO:0000160">
    <property type="term" value="P:phosphorelay signal transduction system"/>
    <property type="evidence" value="ECO:0007669"/>
    <property type="project" value="UniProtKB-KW"/>
</dbReference>
<dbReference type="SMART" id="SM00086">
    <property type="entry name" value="PAC"/>
    <property type="match status" value="1"/>
</dbReference>
<dbReference type="PANTHER" id="PTHR42878">
    <property type="entry name" value="TWO-COMPONENT HISTIDINE KINASE"/>
    <property type="match status" value="1"/>
</dbReference>
<dbReference type="PANTHER" id="PTHR42878:SF7">
    <property type="entry name" value="SENSOR HISTIDINE KINASE GLRK"/>
    <property type="match status" value="1"/>
</dbReference>
<comment type="caution">
    <text evidence="15">The sequence shown here is derived from an EMBL/GenBank/DDBJ whole genome shotgun (WGS) entry which is preliminary data.</text>
</comment>
<dbReference type="PROSITE" id="PS50112">
    <property type="entry name" value="PAS"/>
    <property type="match status" value="1"/>
</dbReference>
<dbReference type="Proteomes" id="UP001596461">
    <property type="component" value="Unassembled WGS sequence"/>
</dbReference>
<dbReference type="GO" id="GO:0004673">
    <property type="term" value="F:protein histidine kinase activity"/>
    <property type="evidence" value="ECO:0007669"/>
    <property type="project" value="UniProtKB-EC"/>
</dbReference>
<dbReference type="InterPro" id="IPR036890">
    <property type="entry name" value="HATPase_C_sf"/>
</dbReference>
<evidence type="ECO:0000256" key="3">
    <source>
        <dbReference type="ARBA" id="ARBA00012438"/>
    </source>
</evidence>
<dbReference type="SUPFAM" id="SSF55874">
    <property type="entry name" value="ATPase domain of HSP90 chaperone/DNA topoisomerase II/histidine kinase"/>
    <property type="match status" value="1"/>
</dbReference>
<keyword evidence="11" id="KW-0472">Membrane</keyword>
<dbReference type="CDD" id="cd00130">
    <property type="entry name" value="PAS"/>
    <property type="match status" value="1"/>
</dbReference>
<evidence type="ECO:0000256" key="6">
    <source>
        <dbReference type="ARBA" id="ARBA00022741"/>
    </source>
</evidence>
<keyword evidence="4" id="KW-0808">Transferase</keyword>
<evidence type="ECO:0000256" key="11">
    <source>
        <dbReference type="ARBA" id="ARBA00023136"/>
    </source>
</evidence>
<protein>
    <recommendedName>
        <fullName evidence="3">histidine kinase</fullName>
        <ecNumber evidence="3">2.7.13.3</ecNumber>
    </recommendedName>
</protein>